<gene>
    <name evidence="1" type="ORF">F5144DRAFT_575986</name>
</gene>
<reference evidence="1 2" key="1">
    <citation type="journal article" date="2021" name="Nat. Commun.">
        <title>Genetic determinants of endophytism in the Arabidopsis root mycobiome.</title>
        <authorList>
            <person name="Mesny F."/>
            <person name="Miyauchi S."/>
            <person name="Thiergart T."/>
            <person name="Pickel B."/>
            <person name="Atanasova L."/>
            <person name="Karlsson M."/>
            <person name="Huettel B."/>
            <person name="Barry K.W."/>
            <person name="Haridas S."/>
            <person name="Chen C."/>
            <person name="Bauer D."/>
            <person name="Andreopoulos W."/>
            <person name="Pangilinan J."/>
            <person name="LaButti K."/>
            <person name="Riley R."/>
            <person name="Lipzen A."/>
            <person name="Clum A."/>
            <person name="Drula E."/>
            <person name="Henrissat B."/>
            <person name="Kohler A."/>
            <person name="Grigoriev I.V."/>
            <person name="Martin F.M."/>
            <person name="Hacquard S."/>
        </authorList>
    </citation>
    <scope>NUCLEOTIDE SEQUENCE [LARGE SCALE GENOMIC DNA]</scope>
    <source>
        <strain evidence="1 2">MPI-SDFR-AT-0079</strain>
    </source>
</reference>
<name>A0ACB7P146_9PEZI</name>
<proteinExistence type="predicted"/>
<keyword evidence="2" id="KW-1185">Reference proteome</keyword>
<evidence type="ECO:0000313" key="1">
    <source>
        <dbReference type="EMBL" id="KAH6627488.1"/>
    </source>
</evidence>
<dbReference type="Proteomes" id="UP000724584">
    <property type="component" value="Unassembled WGS sequence"/>
</dbReference>
<protein>
    <submittedName>
        <fullName evidence="1">Uncharacterized protein</fullName>
    </submittedName>
</protein>
<accession>A0ACB7P146</accession>
<comment type="caution">
    <text evidence="1">The sequence shown here is derived from an EMBL/GenBank/DDBJ whole genome shotgun (WGS) entry which is preliminary data.</text>
</comment>
<sequence length="318" mass="34909">MSFSTYPLDKRTRQDMIVYLENANPDQLSASAWGQTTWQAAHGEGRSASSTTFHIGLRFAQGHYWTCILTRVRRQEVALEGTIIDWGTTAPNLPGVLREYQRQFIRARAPASENPQRDPTDNNGGGSGGGGGGGGGGNDNGPAWEKKVLKDDYGGYYYMDENDEYCACDAQGTQLKTTTLKGRTTNPHAILLVFVNSQRQTYFLHKGQRIPCQVQKDPSTHHPFILDDKQKKRNVQVYGPMPRWKAARAQAPAQPSGKISSSKTTPSSKVSSSKTPAQAPAASAKVSTRQPLQAVQYMVDPASGRKYYMGADGKPHWA</sequence>
<organism evidence="1 2">
    <name type="scientific">Chaetomium tenue</name>
    <dbReference type="NCBI Taxonomy" id="1854479"/>
    <lineage>
        <taxon>Eukaryota</taxon>
        <taxon>Fungi</taxon>
        <taxon>Dikarya</taxon>
        <taxon>Ascomycota</taxon>
        <taxon>Pezizomycotina</taxon>
        <taxon>Sordariomycetes</taxon>
        <taxon>Sordariomycetidae</taxon>
        <taxon>Sordariales</taxon>
        <taxon>Chaetomiaceae</taxon>
        <taxon>Chaetomium</taxon>
    </lineage>
</organism>
<evidence type="ECO:0000313" key="2">
    <source>
        <dbReference type="Proteomes" id="UP000724584"/>
    </source>
</evidence>
<dbReference type="EMBL" id="JAGIZQ010000005">
    <property type="protein sequence ID" value="KAH6627488.1"/>
    <property type="molecule type" value="Genomic_DNA"/>
</dbReference>